<reference evidence="2 3" key="1">
    <citation type="submission" date="2017-12" db="EMBL/GenBank/DDBJ databases">
        <authorList>
            <person name="Hurst M.R.H."/>
        </authorList>
    </citation>
    <scope>NUCLEOTIDE SEQUENCE [LARGE SCALE GENOMIC DNA]</scope>
    <source>
        <strain evidence="2 3">SY-3-19</strain>
    </source>
</reference>
<dbReference type="GO" id="GO:0003700">
    <property type="term" value="F:DNA-binding transcription factor activity"/>
    <property type="evidence" value="ECO:0007669"/>
    <property type="project" value="InterPro"/>
</dbReference>
<organism evidence="2 3">
    <name type="scientific">Hyphococcus luteus</name>
    <dbReference type="NCBI Taxonomy" id="2058213"/>
    <lineage>
        <taxon>Bacteria</taxon>
        <taxon>Pseudomonadati</taxon>
        <taxon>Pseudomonadota</taxon>
        <taxon>Alphaproteobacteria</taxon>
        <taxon>Parvularculales</taxon>
        <taxon>Parvularculaceae</taxon>
        <taxon>Hyphococcus</taxon>
    </lineage>
</organism>
<dbReference type="EMBL" id="PJCH01000005">
    <property type="protein sequence ID" value="PQA88687.1"/>
    <property type="molecule type" value="Genomic_DNA"/>
</dbReference>
<name>A0A2S7K848_9PROT</name>
<dbReference type="GO" id="GO:0006950">
    <property type="term" value="P:response to stress"/>
    <property type="evidence" value="ECO:0007669"/>
    <property type="project" value="TreeGrafter"/>
</dbReference>
<dbReference type="Proteomes" id="UP000239504">
    <property type="component" value="Unassembled WGS sequence"/>
</dbReference>
<gene>
    <name evidence="2" type="ORF">CW354_10475</name>
</gene>
<feature type="domain" description="HTH marR-type" evidence="1">
    <location>
        <begin position="8"/>
        <end position="142"/>
    </location>
</feature>
<evidence type="ECO:0000259" key="1">
    <source>
        <dbReference type="PROSITE" id="PS50995"/>
    </source>
</evidence>
<dbReference type="PANTHER" id="PTHR33164">
    <property type="entry name" value="TRANSCRIPTIONAL REGULATOR, MARR FAMILY"/>
    <property type="match status" value="1"/>
</dbReference>
<dbReference type="InterPro" id="IPR000835">
    <property type="entry name" value="HTH_MarR-typ"/>
</dbReference>
<dbReference type="OrthoDB" id="72352at2"/>
<dbReference type="InterPro" id="IPR036388">
    <property type="entry name" value="WH-like_DNA-bd_sf"/>
</dbReference>
<dbReference type="Gene3D" id="1.10.10.10">
    <property type="entry name" value="Winged helix-like DNA-binding domain superfamily/Winged helix DNA-binding domain"/>
    <property type="match status" value="1"/>
</dbReference>
<accession>A0A2S7K848</accession>
<evidence type="ECO:0000313" key="3">
    <source>
        <dbReference type="Proteomes" id="UP000239504"/>
    </source>
</evidence>
<dbReference type="PANTHER" id="PTHR33164:SF104">
    <property type="entry name" value="TRANSCRIPTIONAL REGULATORY PROTEIN"/>
    <property type="match status" value="1"/>
</dbReference>
<dbReference type="AlphaFoldDB" id="A0A2S7K848"/>
<dbReference type="RefSeq" id="WP_104829929.1">
    <property type="nucleotide sequence ID" value="NZ_PJCH01000005.1"/>
</dbReference>
<dbReference type="SMART" id="SM00347">
    <property type="entry name" value="HTH_MARR"/>
    <property type="match status" value="1"/>
</dbReference>
<dbReference type="SUPFAM" id="SSF46785">
    <property type="entry name" value="Winged helix' DNA-binding domain"/>
    <property type="match status" value="1"/>
</dbReference>
<sequence length="142" mass="15685">MSEPNRATQAAWAALISTSRKLLEAVEAALKSAGHPPLSWYDALLELEKAGPEGLRPFELKNRLLLPQYGTSRLLDRMVKAGLVERQDCEGDGRGQIVVISEQGRSIRRAMWPIYARVLSDAIGSKLTTKEAMKLTRLLSAL</sequence>
<protein>
    <submittedName>
        <fullName evidence="2">MarR family transcriptional regulator</fullName>
    </submittedName>
</protein>
<comment type="caution">
    <text evidence="2">The sequence shown here is derived from an EMBL/GenBank/DDBJ whole genome shotgun (WGS) entry which is preliminary data.</text>
</comment>
<dbReference type="Pfam" id="PF12802">
    <property type="entry name" value="MarR_2"/>
    <property type="match status" value="1"/>
</dbReference>
<dbReference type="PRINTS" id="PR00598">
    <property type="entry name" value="HTHMARR"/>
</dbReference>
<keyword evidence="3" id="KW-1185">Reference proteome</keyword>
<dbReference type="InterPro" id="IPR039422">
    <property type="entry name" value="MarR/SlyA-like"/>
</dbReference>
<proteinExistence type="predicted"/>
<dbReference type="PROSITE" id="PS50995">
    <property type="entry name" value="HTH_MARR_2"/>
    <property type="match status" value="1"/>
</dbReference>
<evidence type="ECO:0000313" key="2">
    <source>
        <dbReference type="EMBL" id="PQA88687.1"/>
    </source>
</evidence>
<dbReference type="InterPro" id="IPR036390">
    <property type="entry name" value="WH_DNA-bd_sf"/>
</dbReference>